<comment type="caution">
    <text evidence="4">The sequence shown here is derived from an EMBL/GenBank/DDBJ whole genome shotgun (WGS) entry which is preliminary data.</text>
</comment>
<dbReference type="InterPro" id="IPR052901">
    <property type="entry name" value="Bact_TGase-like"/>
</dbReference>
<evidence type="ECO:0000313" key="5">
    <source>
        <dbReference type="Proteomes" id="UP000256661"/>
    </source>
</evidence>
<evidence type="ECO:0000256" key="2">
    <source>
        <dbReference type="SAM" id="Phobius"/>
    </source>
</evidence>
<feature type="transmembrane region" description="Helical" evidence="2">
    <location>
        <begin position="621"/>
        <end position="643"/>
    </location>
</feature>
<dbReference type="Proteomes" id="UP000256661">
    <property type="component" value="Unassembled WGS sequence"/>
</dbReference>
<dbReference type="InterPro" id="IPR025403">
    <property type="entry name" value="TgpA-like_C"/>
</dbReference>
<dbReference type="PANTHER" id="PTHR42736">
    <property type="entry name" value="PROTEIN-GLUTAMINE GAMMA-GLUTAMYLTRANSFERASE"/>
    <property type="match status" value="1"/>
</dbReference>
<dbReference type="OrthoDB" id="9804023at2"/>
<organism evidence="4 5">
    <name type="scientific">Thermomonospora umbrina</name>
    <dbReference type="NCBI Taxonomy" id="111806"/>
    <lineage>
        <taxon>Bacteria</taxon>
        <taxon>Bacillati</taxon>
        <taxon>Actinomycetota</taxon>
        <taxon>Actinomycetes</taxon>
        <taxon>Streptosporangiales</taxon>
        <taxon>Thermomonosporaceae</taxon>
        <taxon>Thermomonospora</taxon>
    </lineage>
</organism>
<gene>
    <name evidence="4" type="ORF">DFJ69_5191</name>
</gene>
<keyword evidence="5" id="KW-1185">Reference proteome</keyword>
<dbReference type="Pfam" id="PF13559">
    <property type="entry name" value="DUF4129"/>
    <property type="match status" value="1"/>
</dbReference>
<feature type="compositionally biased region" description="Gly residues" evidence="1">
    <location>
        <begin position="244"/>
        <end position="254"/>
    </location>
</feature>
<keyword evidence="2" id="KW-0812">Transmembrane</keyword>
<dbReference type="Gene3D" id="3.10.620.30">
    <property type="match status" value="1"/>
</dbReference>
<protein>
    <submittedName>
        <fullName evidence="4">Uncharacterized protein DUF4129</fullName>
    </submittedName>
</protein>
<feature type="region of interest" description="Disordered" evidence="1">
    <location>
        <begin position="243"/>
        <end position="262"/>
    </location>
</feature>
<feature type="transmembrane region" description="Helical" evidence="2">
    <location>
        <begin position="29"/>
        <end position="47"/>
    </location>
</feature>
<feature type="region of interest" description="Disordered" evidence="1">
    <location>
        <begin position="652"/>
        <end position="694"/>
    </location>
</feature>
<evidence type="ECO:0000313" key="4">
    <source>
        <dbReference type="EMBL" id="REE99677.1"/>
    </source>
</evidence>
<feature type="domain" description="Transglutaminase-like" evidence="3">
    <location>
        <begin position="478"/>
        <end position="548"/>
    </location>
</feature>
<dbReference type="SMART" id="SM00460">
    <property type="entry name" value="TGc"/>
    <property type="match status" value="1"/>
</dbReference>
<feature type="transmembrane region" description="Helical" evidence="2">
    <location>
        <begin position="164"/>
        <end position="181"/>
    </location>
</feature>
<keyword evidence="2" id="KW-0472">Membrane</keyword>
<dbReference type="SUPFAM" id="SSF54001">
    <property type="entry name" value="Cysteine proteinases"/>
    <property type="match status" value="1"/>
</dbReference>
<dbReference type="InterPro" id="IPR038765">
    <property type="entry name" value="Papain-like_cys_pep_sf"/>
</dbReference>
<feature type="region of interest" description="Disordered" evidence="1">
    <location>
        <begin position="546"/>
        <end position="612"/>
    </location>
</feature>
<evidence type="ECO:0000256" key="1">
    <source>
        <dbReference type="SAM" id="MobiDB-lite"/>
    </source>
</evidence>
<sequence length="827" mass="88237">MRVRLTIVAAVATLLSSLGLYPLFEGSGWAWSGFGAVVAVAATGVVTRRFRLPAAVGALTALGALLVYVTARYAAGYALLGIVPTPDSLGRLNVLIEEGWRAANRYAAPVPRGPGIELLATLGIGAVAVMVDLLAVRLRRAAPAGLPLLALYSVPAAIREESLSWVAFALGATGFLALLLADSREQVGSWGRPVLTHRWSEEPPRRRPDSRALSATGRRLGLAAVTIAVAVPTFVPGVQPRGPFGLGESGGSGGSQTVTTPDPLVGLKRELTRQTDQTVLTYRTDDPSPDYLRLYSLDDFDGNRWTYSPLRSSPRDRIAGRGLPSPPGLLSARTRTVTTRISVADEVRNMTFLPAPYAPSRVSVEGDWRVHAPSLMVYSLRDNAAGRAYTVTSLRAEPSAAQLHAAGTPPPDLLRRYVRVPNDIPQPIRQLVGTVTAGARSPYEQAQKLQDWFTQEGRFVYDTAPAAPKGTNDLVDFLLVSKRGYCEQFAASMALMARLLGIPARVALGYTSGSRGASAEWTVRSRDAHAWPELYFEGAGWVRFEPTPAGATGQGSATVPTYTRRETAGARPEPSDGTSVAPSPSTSTTPGAAAPAPNRRVDGGEGALAPDLESDDGGLPVWLPALPLVLLLPVAPMLARMLARRRRWSRALTPRAAPGGPPGSSGPPGPPGARPSGDRPHDVPSSADPTEAADAAHAAWLELRAEAIDHGLPWRPGDSPRATARRLTGQLELDPPAAAALDRVARAEERARYAPAPGPTTTLREDVRIIRTAFDAAVDRRTRWRARLAPPSTLENFRDTGSRALDAVDRLGTSRLRRLTSRLTSRR</sequence>
<reference evidence="4 5" key="1">
    <citation type="submission" date="2018-08" db="EMBL/GenBank/DDBJ databases">
        <title>Sequencing the genomes of 1000 actinobacteria strains.</title>
        <authorList>
            <person name="Klenk H.-P."/>
        </authorList>
    </citation>
    <scope>NUCLEOTIDE SEQUENCE [LARGE SCALE GENOMIC DNA]</scope>
    <source>
        <strain evidence="4 5">DSM 43927</strain>
    </source>
</reference>
<feature type="compositionally biased region" description="Low complexity" evidence="1">
    <location>
        <begin position="578"/>
        <end position="597"/>
    </location>
</feature>
<dbReference type="AlphaFoldDB" id="A0A3D9SVR9"/>
<evidence type="ECO:0000259" key="3">
    <source>
        <dbReference type="SMART" id="SM00460"/>
    </source>
</evidence>
<dbReference type="Pfam" id="PF11992">
    <property type="entry name" value="TgpA_N"/>
    <property type="match status" value="1"/>
</dbReference>
<keyword evidence="2" id="KW-1133">Transmembrane helix</keyword>
<name>A0A3D9SVR9_9ACTN</name>
<dbReference type="InterPro" id="IPR021878">
    <property type="entry name" value="TgpA_N"/>
</dbReference>
<feature type="transmembrane region" description="Helical" evidence="2">
    <location>
        <begin position="115"/>
        <end position="134"/>
    </location>
</feature>
<feature type="compositionally biased region" description="Pro residues" evidence="1">
    <location>
        <begin position="659"/>
        <end position="673"/>
    </location>
</feature>
<dbReference type="RefSeq" id="WP_116024946.1">
    <property type="nucleotide sequence ID" value="NZ_QTTT01000001.1"/>
</dbReference>
<dbReference type="PANTHER" id="PTHR42736:SF1">
    <property type="entry name" value="PROTEIN-GLUTAMINE GAMMA-GLUTAMYLTRANSFERASE"/>
    <property type="match status" value="1"/>
</dbReference>
<dbReference type="Pfam" id="PF01841">
    <property type="entry name" value="Transglut_core"/>
    <property type="match status" value="1"/>
</dbReference>
<accession>A0A3D9SVR9</accession>
<proteinExistence type="predicted"/>
<dbReference type="InterPro" id="IPR002931">
    <property type="entry name" value="Transglutaminase-like"/>
</dbReference>
<feature type="transmembrane region" description="Helical" evidence="2">
    <location>
        <begin position="54"/>
        <end position="75"/>
    </location>
</feature>
<dbReference type="EMBL" id="QTTT01000001">
    <property type="protein sequence ID" value="REE99677.1"/>
    <property type="molecule type" value="Genomic_DNA"/>
</dbReference>